<proteinExistence type="inferred from homology"/>
<dbReference type="PANTHER" id="PTHR33568">
    <property type="entry name" value="DNA POLYMERASE"/>
    <property type="match status" value="1"/>
</dbReference>
<feature type="domain" description="DNA-directed DNA polymerase family B mitochondria/virus" evidence="10">
    <location>
        <begin position="574"/>
        <end position="752"/>
    </location>
</feature>
<evidence type="ECO:0000256" key="7">
    <source>
        <dbReference type="ARBA" id="ARBA00023125"/>
    </source>
</evidence>
<dbReference type="PANTHER" id="PTHR33568:SF3">
    <property type="entry name" value="DNA-DIRECTED DNA POLYMERASE"/>
    <property type="match status" value="1"/>
</dbReference>
<keyword evidence="12" id="KW-1185">Reference proteome</keyword>
<keyword evidence="5" id="KW-0235">DNA replication</keyword>
<evidence type="ECO:0000313" key="11">
    <source>
        <dbReference type="EMBL" id="CAH3193121.1"/>
    </source>
</evidence>
<dbReference type="InterPro" id="IPR043502">
    <property type="entry name" value="DNA/RNA_pol_sf"/>
</dbReference>
<reference evidence="11 12" key="1">
    <citation type="submission" date="2022-05" db="EMBL/GenBank/DDBJ databases">
        <authorList>
            <consortium name="Genoscope - CEA"/>
            <person name="William W."/>
        </authorList>
    </citation>
    <scope>NUCLEOTIDE SEQUENCE [LARGE SCALE GENOMIC DNA]</scope>
</reference>
<dbReference type="Gene3D" id="3.40.960.10">
    <property type="entry name" value="VSR Endonuclease"/>
    <property type="match status" value="1"/>
</dbReference>
<name>A0ABN8SND7_9CNID</name>
<dbReference type="EC" id="2.7.7.7" evidence="2"/>
<evidence type="ECO:0000256" key="2">
    <source>
        <dbReference type="ARBA" id="ARBA00012417"/>
    </source>
</evidence>
<evidence type="ECO:0000313" key="12">
    <source>
        <dbReference type="Proteomes" id="UP001159427"/>
    </source>
</evidence>
<comment type="catalytic activity">
    <reaction evidence="8">
        <text>DNA(n) + a 2'-deoxyribonucleoside 5'-triphosphate = DNA(n+1) + diphosphate</text>
        <dbReference type="Rhea" id="RHEA:22508"/>
        <dbReference type="Rhea" id="RHEA-COMP:17339"/>
        <dbReference type="Rhea" id="RHEA-COMP:17340"/>
        <dbReference type="ChEBI" id="CHEBI:33019"/>
        <dbReference type="ChEBI" id="CHEBI:61560"/>
        <dbReference type="ChEBI" id="CHEBI:173112"/>
        <dbReference type="EC" id="2.7.7.7"/>
    </reaction>
</comment>
<dbReference type="Gene3D" id="3.30.420.10">
    <property type="entry name" value="Ribonuclease H-like superfamily/Ribonuclease H"/>
    <property type="match status" value="1"/>
</dbReference>
<gene>
    <name evidence="11" type="ORF">PEVE_00025212</name>
</gene>
<keyword evidence="6" id="KW-0239">DNA-directed DNA polymerase</keyword>
<evidence type="ECO:0000256" key="1">
    <source>
        <dbReference type="ARBA" id="ARBA00005755"/>
    </source>
</evidence>
<sequence length="1313" mass="151815">MNQDSRLVNAVDRNIEVLTNQDNDDLLPAHHRVERNEEPVEIEALGSDIEALLNDDDEALLSAFRRFEQRGGNPLFRAEFTPVGRNRSFRSIVSQRKFKLTFQQLRDPQEEPLGEALTEAIVQGLRRLVANEGFNVRDYSLLMAVHSNSFTHVWSQSARHVPLEVWLNNEDYARAYLEDLARKLNSAEVMDPHRDGFFVELTFVKNLGVGGKNGGKQGNPGRHAWEKLAKKKRCVIRIKNHDKLCCARAIVTVKEKVDGGSHYQNLKNGRPIQERWARQLHQEAGVPEGPCGFEELQKFQDHLGPQGYQLIVVEPSKCLIVFKDATFNDAPHFIALVKHQNHYDGLTSIPALINRSYYCRHCDKAYDREDARHHNCLGQNCPACCRGNKTCPNYAAWIKPTLNCPHCHCLFYGQNCFDAHKMKEKKKGTKSLCESWRKCVHCSAEYAVNPKKPHQCFHATCRNCGEFAHVHHRCYIQPVQPKEDTPQGDPLENPAAYVNDDDDNDDDNEKRGPPPPPLLNFADIECFTTEDRVFVPNLICWSTQEDDQIHHADTIEEFLHALEDLTEVEGDERPRKVITFFHNMRGFDGNFVLKALYDQGRAVEKPLTQGAKILYFESGNLIFKDSMNFFAMALEKFPATFNLRELHKGFFPHAFNREENFEYSGEYPPKEDYHPDEMDSKKRDKFLAWHARKVAEQAVFNFQEELLKYCESDVKLLKEGCLKFVTEFEEIAGFNPLVEAVTIASACNLFWRREKLEADLIALEPQGGWRGNRINQSKIALEWLYYQDHLLGGMGRVRHVRNGGEVQVGTPGEMVYVDGYDETTHTIFEFYGCYYHGCPRCFKRQRDVRRNCHADRTVNEVYEATERKAAMLRLCGYHVVEKWECEFQEEKKTDPALRAFLDDLDMVPPLDPRDAFYGGRTGAVSLYATAEEGESIKYCDVTSLYPWVNKYKEYPVRFPLIYTNPSDQEIDHYFGLAQVDILAPQHLFHPVLPVRAGGKLTFPLCSACVREEQQKPWLERTNLCPHTNQERMLRGTWATPELQKAVELGYRIVKIHEVWHFQEEDRRVGLFADYVNTWLKIKQESAGWPDDFWGKFGERQNKPQTHVIQSAHQLYSILNDPSFNISAVRICSEEVMEVVTTRADEEVERSLKTNLFIAIFTTAHARLKLYSALETLQQRVLYYDTDSVIYKWRPGQVEIPLGVFLGEFTDEVEGDPIIEFASGGAKNYGYETRGGKVECKVRGFSLNYKNKQILNFYTLRDNILKELDQPQSSRREMSLVDEHFFHRDQTNKRIRLIEREKKYGLVFDKRVID</sequence>
<keyword evidence="7" id="KW-0238">DNA-binding</keyword>
<comment type="caution">
    <text evidence="11">The sequence shown here is derived from an EMBL/GenBank/DDBJ whole genome shotgun (WGS) entry which is preliminary data.</text>
</comment>
<feature type="region of interest" description="Disordered" evidence="9">
    <location>
        <begin position="480"/>
        <end position="518"/>
    </location>
</feature>
<dbReference type="SUPFAM" id="SSF56672">
    <property type="entry name" value="DNA/RNA polymerases"/>
    <property type="match status" value="1"/>
</dbReference>
<keyword evidence="4" id="KW-0548">Nucleotidyltransferase</keyword>
<evidence type="ECO:0000256" key="3">
    <source>
        <dbReference type="ARBA" id="ARBA00022679"/>
    </source>
</evidence>
<feature type="non-terminal residue" evidence="11">
    <location>
        <position position="1313"/>
    </location>
</feature>
<dbReference type="EMBL" id="CALNXI010003390">
    <property type="protein sequence ID" value="CAH3193121.1"/>
    <property type="molecule type" value="Genomic_DNA"/>
</dbReference>
<dbReference type="SUPFAM" id="SSF53098">
    <property type="entry name" value="Ribonuclease H-like"/>
    <property type="match status" value="1"/>
</dbReference>
<evidence type="ECO:0000259" key="10">
    <source>
        <dbReference type="Pfam" id="PF03175"/>
    </source>
</evidence>
<organism evidence="11 12">
    <name type="scientific">Porites evermanni</name>
    <dbReference type="NCBI Taxonomy" id="104178"/>
    <lineage>
        <taxon>Eukaryota</taxon>
        <taxon>Metazoa</taxon>
        <taxon>Cnidaria</taxon>
        <taxon>Anthozoa</taxon>
        <taxon>Hexacorallia</taxon>
        <taxon>Scleractinia</taxon>
        <taxon>Fungiina</taxon>
        <taxon>Poritidae</taxon>
        <taxon>Porites</taxon>
    </lineage>
</organism>
<dbReference type="InterPro" id="IPR036397">
    <property type="entry name" value="RNaseH_sf"/>
</dbReference>
<accession>A0ABN8SND7</accession>
<evidence type="ECO:0000256" key="4">
    <source>
        <dbReference type="ARBA" id="ARBA00022695"/>
    </source>
</evidence>
<keyword evidence="3" id="KW-0808">Transferase</keyword>
<dbReference type="InterPro" id="IPR004868">
    <property type="entry name" value="DNA-dir_DNA_pol_B_mt/vir"/>
</dbReference>
<dbReference type="InterPro" id="IPR023211">
    <property type="entry name" value="DNA_pol_palm_dom_sf"/>
</dbReference>
<dbReference type="Pfam" id="PF03175">
    <property type="entry name" value="DNA_pol_B_2"/>
    <property type="match status" value="2"/>
</dbReference>
<protein>
    <recommendedName>
        <fullName evidence="2">DNA-directed DNA polymerase</fullName>
        <ecNumber evidence="2">2.7.7.7</ecNumber>
    </recommendedName>
</protein>
<evidence type="ECO:0000256" key="8">
    <source>
        <dbReference type="ARBA" id="ARBA00049244"/>
    </source>
</evidence>
<evidence type="ECO:0000256" key="5">
    <source>
        <dbReference type="ARBA" id="ARBA00022705"/>
    </source>
</evidence>
<dbReference type="Proteomes" id="UP001159427">
    <property type="component" value="Unassembled WGS sequence"/>
</dbReference>
<dbReference type="InterPro" id="IPR012337">
    <property type="entry name" value="RNaseH-like_sf"/>
</dbReference>
<evidence type="ECO:0000256" key="9">
    <source>
        <dbReference type="SAM" id="MobiDB-lite"/>
    </source>
</evidence>
<evidence type="ECO:0000256" key="6">
    <source>
        <dbReference type="ARBA" id="ARBA00022932"/>
    </source>
</evidence>
<feature type="domain" description="DNA-directed DNA polymerase family B mitochondria/virus" evidence="10">
    <location>
        <begin position="913"/>
        <end position="1086"/>
    </location>
</feature>
<dbReference type="Gene3D" id="3.90.1600.10">
    <property type="entry name" value="Palm domain of DNA polymerase"/>
    <property type="match status" value="1"/>
</dbReference>
<comment type="similarity">
    <text evidence="1">Belongs to the DNA polymerase type-B family.</text>
</comment>